<proteinExistence type="predicted"/>
<protein>
    <submittedName>
        <fullName evidence="2">Stage II sporulation protein P</fullName>
    </submittedName>
</protein>
<feature type="compositionally biased region" description="Acidic residues" evidence="1">
    <location>
        <begin position="121"/>
        <end position="131"/>
    </location>
</feature>
<comment type="caution">
    <text evidence="2">The sequence shown here is derived from an EMBL/GenBank/DDBJ whole genome shotgun (WGS) entry which is preliminary data.</text>
</comment>
<evidence type="ECO:0000313" key="2">
    <source>
        <dbReference type="EMBL" id="HJC25011.1"/>
    </source>
</evidence>
<evidence type="ECO:0000256" key="1">
    <source>
        <dbReference type="SAM" id="MobiDB-lite"/>
    </source>
</evidence>
<gene>
    <name evidence="2" type="ORF">H9761_15130</name>
</gene>
<evidence type="ECO:0000313" key="3">
    <source>
        <dbReference type="Proteomes" id="UP000823891"/>
    </source>
</evidence>
<sequence length="464" mass="50672">MSGKWNGKRIFHIFVLILAGIALADLLFLRGEDGGDGGGSGAGSSWKNVLAGTLGQEALDIWLPAFSFAGQSGMRKASLLQELAGQQSPLLAYGLEGGGEGDGLQTESGSLREKFLLQEGLSEDEESETGEALEMPRTEEGKLLLDEETRKRLQEENQTGMEAGAGNARDGLEGEVSGNGTLPGEDAFGFVKAQVRSQEYDWSYYQDFDALIKGFYAVDATTEASPDQMQLDQLLGKDLTMEKNPDAPQILIYHTHSQETFVDSVPGDSSTSIVGAGELLAQILREEYGYNVIHDTGEYDVESRDNAYSVSLPAIERILSENPTIEVVIDLHRDAVLEGKLATELNGKPTATFMFFNGLSYTKAAGNIDYLENPYIEENLAFSFQMQVIANEYYPGLTRRIYLKGYRYNMHLCPRSLLIELGAQTNTVEEIRNACAPIAHILDMELSGAGASWREQIGGEQVGD</sequence>
<dbReference type="NCBIfam" id="TIGR02867">
    <property type="entry name" value="spore_II_P"/>
    <property type="match status" value="1"/>
</dbReference>
<reference evidence="2" key="1">
    <citation type="journal article" date="2021" name="PeerJ">
        <title>Extensive microbial diversity within the chicken gut microbiome revealed by metagenomics and culture.</title>
        <authorList>
            <person name="Gilroy R."/>
            <person name="Ravi A."/>
            <person name="Getino M."/>
            <person name="Pursley I."/>
            <person name="Horton D.L."/>
            <person name="Alikhan N.F."/>
            <person name="Baker D."/>
            <person name="Gharbi K."/>
            <person name="Hall N."/>
            <person name="Watson M."/>
            <person name="Adriaenssens E.M."/>
            <person name="Foster-Nyarko E."/>
            <person name="Jarju S."/>
            <person name="Secka A."/>
            <person name="Antonio M."/>
            <person name="Oren A."/>
            <person name="Chaudhuri R.R."/>
            <person name="La Ragione R."/>
            <person name="Hildebrand F."/>
            <person name="Pallen M.J."/>
        </authorList>
    </citation>
    <scope>NUCLEOTIDE SEQUENCE</scope>
    <source>
        <strain evidence="2">USAMLcec2-132</strain>
    </source>
</reference>
<feature type="region of interest" description="Disordered" evidence="1">
    <location>
        <begin position="155"/>
        <end position="180"/>
    </location>
</feature>
<dbReference type="EMBL" id="DWWS01000052">
    <property type="protein sequence ID" value="HJC25011.1"/>
    <property type="molecule type" value="Genomic_DNA"/>
</dbReference>
<dbReference type="Proteomes" id="UP000823891">
    <property type="component" value="Unassembled WGS sequence"/>
</dbReference>
<feature type="region of interest" description="Disordered" evidence="1">
    <location>
        <begin position="119"/>
        <end position="142"/>
    </location>
</feature>
<accession>A0A9D2NIR8</accession>
<organism evidence="2 3">
    <name type="scientific">Candidatus Eisenbergiella merdavium</name>
    <dbReference type="NCBI Taxonomy" id="2838551"/>
    <lineage>
        <taxon>Bacteria</taxon>
        <taxon>Bacillati</taxon>
        <taxon>Bacillota</taxon>
        <taxon>Clostridia</taxon>
        <taxon>Lachnospirales</taxon>
        <taxon>Lachnospiraceae</taxon>
        <taxon>Eisenbergiella</taxon>
    </lineage>
</organism>
<dbReference type="InterPro" id="IPR010897">
    <property type="entry name" value="Spore_II_P"/>
</dbReference>
<dbReference type="Pfam" id="PF07454">
    <property type="entry name" value="SpoIIP"/>
    <property type="match status" value="1"/>
</dbReference>
<name>A0A9D2NIR8_9FIRM</name>
<dbReference type="AlphaFoldDB" id="A0A9D2NIR8"/>
<reference evidence="2" key="2">
    <citation type="submission" date="2021-04" db="EMBL/GenBank/DDBJ databases">
        <authorList>
            <person name="Gilroy R."/>
        </authorList>
    </citation>
    <scope>NUCLEOTIDE SEQUENCE</scope>
    <source>
        <strain evidence="2">USAMLcec2-132</strain>
    </source>
</reference>